<organism evidence="2 3">
    <name type="scientific">Triparma verrucosa</name>
    <dbReference type="NCBI Taxonomy" id="1606542"/>
    <lineage>
        <taxon>Eukaryota</taxon>
        <taxon>Sar</taxon>
        <taxon>Stramenopiles</taxon>
        <taxon>Ochrophyta</taxon>
        <taxon>Bolidophyceae</taxon>
        <taxon>Parmales</taxon>
        <taxon>Triparmaceae</taxon>
        <taxon>Triparma</taxon>
    </lineage>
</organism>
<dbReference type="EMBL" id="BRXX01000163">
    <property type="protein sequence ID" value="GMH95133.1"/>
    <property type="molecule type" value="Genomic_DNA"/>
</dbReference>
<accession>A0A9W7EX84</accession>
<dbReference type="AlphaFoldDB" id="A0A9W7EX84"/>
<evidence type="ECO:0000313" key="2">
    <source>
        <dbReference type="EMBL" id="GMH95133.1"/>
    </source>
</evidence>
<comment type="caution">
    <text evidence="2">The sequence shown here is derived from an EMBL/GenBank/DDBJ whole genome shotgun (WGS) entry which is preliminary data.</text>
</comment>
<sequence>MGGTPGEGVETRRTHGETRRKHAGGPTMTWKWSHFGMRALIDVSQGCLILVGIGALWKSGPFWSNDYRDSRKLLNEKKKLKKAEEEGQES</sequence>
<gene>
    <name evidence="2" type="ORF">TrVE_jg10343</name>
</gene>
<name>A0A9W7EX84_9STRA</name>
<keyword evidence="3" id="KW-1185">Reference proteome</keyword>
<evidence type="ECO:0000313" key="3">
    <source>
        <dbReference type="Proteomes" id="UP001165160"/>
    </source>
</evidence>
<protein>
    <submittedName>
        <fullName evidence="2">Uncharacterized protein</fullName>
    </submittedName>
</protein>
<reference evidence="3" key="1">
    <citation type="journal article" date="2023" name="Commun. Biol.">
        <title>Genome analysis of Parmales, the sister group of diatoms, reveals the evolutionary specialization of diatoms from phago-mixotrophs to photoautotrophs.</title>
        <authorList>
            <person name="Ban H."/>
            <person name="Sato S."/>
            <person name="Yoshikawa S."/>
            <person name="Yamada K."/>
            <person name="Nakamura Y."/>
            <person name="Ichinomiya M."/>
            <person name="Sato N."/>
            <person name="Blanc-Mathieu R."/>
            <person name="Endo H."/>
            <person name="Kuwata A."/>
            <person name="Ogata H."/>
        </authorList>
    </citation>
    <scope>NUCLEOTIDE SEQUENCE [LARGE SCALE GENOMIC DNA]</scope>
    <source>
        <strain evidence="3">NIES 3699</strain>
    </source>
</reference>
<feature type="region of interest" description="Disordered" evidence="1">
    <location>
        <begin position="1"/>
        <end position="27"/>
    </location>
</feature>
<dbReference type="Proteomes" id="UP001165160">
    <property type="component" value="Unassembled WGS sequence"/>
</dbReference>
<proteinExistence type="predicted"/>
<evidence type="ECO:0000256" key="1">
    <source>
        <dbReference type="SAM" id="MobiDB-lite"/>
    </source>
</evidence>